<gene>
    <name evidence="1" type="ORF">HHL17_32590</name>
</gene>
<comment type="caution">
    <text evidence="1">The sequence shown here is derived from an EMBL/GenBank/DDBJ whole genome shotgun (WGS) entry which is preliminary data.</text>
</comment>
<reference evidence="1 2" key="1">
    <citation type="submission" date="2020-04" db="EMBL/GenBank/DDBJ databases">
        <title>Chitinophaga sp. G-6-1-13 sp. nov., isolated from soil.</title>
        <authorList>
            <person name="Dahal R.H."/>
            <person name="Chaudhary D.K."/>
        </authorList>
    </citation>
    <scope>NUCLEOTIDE SEQUENCE [LARGE SCALE GENOMIC DNA]</scope>
    <source>
        <strain evidence="1 2">G-6-1-13</strain>
    </source>
</reference>
<evidence type="ECO:0000313" key="1">
    <source>
        <dbReference type="EMBL" id="NML41969.1"/>
    </source>
</evidence>
<sequence length="69" mass="8088">MQLKEKIIKLANDAITRMEARPDRTEEDNDILEILLILRDGAAEMSSEEALDRWLDFMWKVLTDLGFSY</sequence>
<dbReference type="Proteomes" id="UP000583266">
    <property type="component" value="Unassembled WGS sequence"/>
</dbReference>
<evidence type="ECO:0000313" key="2">
    <source>
        <dbReference type="Proteomes" id="UP000583266"/>
    </source>
</evidence>
<accession>A0A848GXC9</accession>
<keyword evidence="2" id="KW-1185">Reference proteome</keyword>
<proteinExistence type="predicted"/>
<dbReference type="EMBL" id="JABBGC010000004">
    <property type="protein sequence ID" value="NML41969.1"/>
    <property type="molecule type" value="Genomic_DNA"/>
</dbReference>
<name>A0A848GXC9_9BACT</name>
<dbReference type="RefSeq" id="WP_169228971.1">
    <property type="nucleotide sequence ID" value="NZ_JABBGC010000004.1"/>
</dbReference>
<protein>
    <submittedName>
        <fullName evidence="1">Uncharacterized protein</fullName>
    </submittedName>
</protein>
<organism evidence="1 2">
    <name type="scientific">Chitinophaga fulva</name>
    <dbReference type="NCBI Taxonomy" id="2728842"/>
    <lineage>
        <taxon>Bacteria</taxon>
        <taxon>Pseudomonadati</taxon>
        <taxon>Bacteroidota</taxon>
        <taxon>Chitinophagia</taxon>
        <taxon>Chitinophagales</taxon>
        <taxon>Chitinophagaceae</taxon>
        <taxon>Chitinophaga</taxon>
    </lineage>
</organism>
<dbReference type="AlphaFoldDB" id="A0A848GXC9"/>